<evidence type="ECO:0000256" key="10">
    <source>
        <dbReference type="PIRSR" id="PIRSR000018-51"/>
    </source>
</evidence>
<feature type="domain" description="Cytochrome c" evidence="13">
    <location>
        <begin position="62"/>
        <end position="165"/>
    </location>
</feature>
<keyword evidence="5" id="KW-0732">Signal</keyword>
<dbReference type="InterPro" id="IPR051459">
    <property type="entry name" value="Cytochrome_c-type_DH"/>
</dbReference>
<feature type="binding site" description="covalent" evidence="9">
    <location>
        <position position="76"/>
    </location>
    <ligand>
        <name>heme c</name>
        <dbReference type="ChEBI" id="CHEBI:61717"/>
        <label>1</label>
    </ligand>
</feature>
<evidence type="ECO:0000256" key="12">
    <source>
        <dbReference type="SAM" id="Phobius"/>
    </source>
</evidence>
<evidence type="ECO:0000256" key="3">
    <source>
        <dbReference type="ARBA" id="ARBA00022617"/>
    </source>
</evidence>
<accession>A0A917FIJ5</accession>
<feature type="binding site" description="covalent" evidence="9">
    <location>
        <position position="226"/>
    </location>
    <ligand>
        <name>heme c</name>
        <dbReference type="ChEBI" id="CHEBI:61717"/>
        <label>2</label>
    </ligand>
</feature>
<keyword evidence="4 10" id="KW-0479">Metal-binding</keyword>
<feature type="binding site" description="axial binding residue" evidence="10">
    <location>
        <position position="80"/>
    </location>
    <ligand>
        <name>heme c</name>
        <dbReference type="ChEBI" id="CHEBI:61717"/>
        <label>1</label>
    </ligand>
    <ligandPart>
        <name>Fe</name>
        <dbReference type="ChEBI" id="CHEBI:18248"/>
    </ligandPart>
</feature>
<keyword evidence="6" id="KW-0677">Repeat</keyword>
<evidence type="ECO:0000256" key="9">
    <source>
        <dbReference type="PIRSR" id="PIRSR000018-50"/>
    </source>
</evidence>
<feature type="binding site" description="covalent" evidence="9">
    <location>
        <position position="79"/>
    </location>
    <ligand>
        <name>heme c</name>
        <dbReference type="ChEBI" id="CHEBI:61717"/>
        <label>1</label>
    </ligand>
</feature>
<reference evidence="14" key="2">
    <citation type="submission" date="2020-09" db="EMBL/GenBank/DDBJ databases">
        <authorList>
            <person name="Sun Q."/>
            <person name="Sedlacek I."/>
        </authorList>
    </citation>
    <scope>NUCLEOTIDE SEQUENCE</scope>
    <source>
        <strain evidence="14">CCM 7897</strain>
    </source>
</reference>
<evidence type="ECO:0000256" key="4">
    <source>
        <dbReference type="ARBA" id="ARBA00022723"/>
    </source>
</evidence>
<evidence type="ECO:0000256" key="7">
    <source>
        <dbReference type="ARBA" id="ARBA00023004"/>
    </source>
</evidence>
<feature type="binding site" description="axial binding residue" evidence="10">
    <location>
        <position position="358"/>
    </location>
    <ligand>
        <name>heme c</name>
        <dbReference type="ChEBI" id="CHEBI:61717"/>
        <label>3</label>
    </ligand>
    <ligandPart>
        <name>Fe</name>
        <dbReference type="ChEBI" id="CHEBI:18248"/>
    </ligandPart>
</feature>
<evidence type="ECO:0000259" key="13">
    <source>
        <dbReference type="PROSITE" id="PS51007"/>
    </source>
</evidence>
<keyword evidence="12" id="KW-1133">Transmembrane helix</keyword>
<evidence type="ECO:0000256" key="2">
    <source>
        <dbReference type="ARBA" id="ARBA00022475"/>
    </source>
</evidence>
<keyword evidence="7 10" id="KW-0408">Iron</keyword>
<dbReference type="PIRSF" id="PIRSF000018">
    <property type="entry name" value="Mb_ADH_cyt_c"/>
    <property type="match status" value="1"/>
</dbReference>
<dbReference type="GO" id="GO:0016614">
    <property type="term" value="F:oxidoreductase activity, acting on CH-OH group of donors"/>
    <property type="evidence" value="ECO:0007669"/>
    <property type="project" value="InterPro"/>
</dbReference>
<feature type="domain" description="Cytochrome c" evidence="13">
    <location>
        <begin position="341"/>
        <end position="431"/>
    </location>
</feature>
<evidence type="ECO:0000313" key="15">
    <source>
        <dbReference type="Proteomes" id="UP000606044"/>
    </source>
</evidence>
<dbReference type="AlphaFoldDB" id="A0A917FIJ5"/>
<comment type="caution">
    <text evidence="14">The sequence shown here is derived from an EMBL/GenBank/DDBJ whole genome shotgun (WGS) entry which is preliminary data.</text>
</comment>
<name>A0A917FIJ5_9HYPH</name>
<dbReference type="InterPro" id="IPR014353">
    <property type="entry name" value="Membr-bd_ADH_cyt_c"/>
</dbReference>
<evidence type="ECO:0000256" key="5">
    <source>
        <dbReference type="ARBA" id="ARBA00022729"/>
    </source>
</evidence>
<feature type="domain" description="Cytochrome c" evidence="13">
    <location>
        <begin position="208"/>
        <end position="321"/>
    </location>
</feature>
<keyword evidence="8 12" id="KW-0472">Membrane</keyword>
<keyword evidence="15" id="KW-1185">Reference proteome</keyword>
<dbReference type="Pfam" id="PF00034">
    <property type="entry name" value="Cytochrom_C"/>
    <property type="match status" value="3"/>
</dbReference>
<sequence>MAPAGNAYDEARAGQMWWPKYKMQVVVAALAVLIVGGGGAIYWATRIPASPFDRTAAASSTDLPGRGEYVARQADCVACHTVEHGAPFTGGLAMGTPLGAIYSTNITPDPETGIGTYTLAEFDNAVRRGVARDGHRLYPAMPYPSYAKMSDEDIQALYAFFMKDVKATRHENRPSDIPWPLNMRWPLAFWNIPFVDPHPFQPDLARDERWNRGAYLVQGAGHCGSCHTPRGLAMQEKALDQSSDSYLSGALLDGWYAPSLRDDPNTGLGRWTEADIASYLRTGRNRHGVVFGSMLEAFNNSTQFLSDEDLGAIAYYLKSLPGDPKRDGTPWRYQATGASSRAPSDGEKIYAARCGFCHGTDGLGRGPWISPLAGATSLLAKQDASAINIALNGSGRVVHDGQPDSYRMPPFRKLLDDREIADVLTYVRSAWGNTGSRVEPSDVSRLRESTNPSSPDVLILQMR</sequence>
<dbReference type="InterPro" id="IPR036909">
    <property type="entry name" value="Cyt_c-like_dom_sf"/>
</dbReference>
<dbReference type="GO" id="GO:0020037">
    <property type="term" value="F:heme binding"/>
    <property type="evidence" value="ECO:0007669"/>
    <property type="project" value="InterPro"/>
</dbReference>
<feature type="compositionally biased region" description="Basic and acidic residues" evidence="11">
    <location>
        <begin position="439"/>
        <end position="448"/>
    </location>
</feature>
<dbReference type="Proteomes" id="UP000606044">
    <property type="component" value="Unassembled WGS sequence"/>
</dbReference>
<dbReference type="GO" id="GO:0005506">
    <property type="term" value="F:iron ion binding"/>
    <property type="evidence" value="ECO:0007669"/>
    <property type="project" value="InterPro"/>
</dbReference>
<evidence type="ECO:0000256" key="1">
    <source>
        <dbReference type="ARBA" id="ARBA00004236"/>
    </source>
</evidence>
<keyword evidence="2" id="KW-1003">Cell membrane</keyword>
<dbReference type="PROSITE" id="PS51007">
    <property type="entry name" value="CYTC"/>
    <property type="match status" value="3"/>
</dbReference>
<feature type="transmembrane region" description="Helical" evidence="12">
    <location>
        <begin position="25"/>
        <end position="44"/>
    </location>
</feature>
<keyword evidence="3 9" id="KW-0349">Heme</keyword>
<keyword evidence="12" id="KW-0812">Transmembrane</keyword>
<protein>
    <submittedName>
        <fullName evidence="14">Cytochrome c</fullName>
    </submittedName>
</protein>
<feature type="binding site" description="covalent" evidence="9">
    <location>
        <position position="354"/>
    </location>
    <ligand>
        <name>heme c</name>
        <dbReference type="ChEBI" id="CHEBI:61717"/>
        <label>3</label>
    </ligand>
</feature>
<dbReference type="Gene3D" id="1.10.760.10">
    <property type="entry name" value="Cytochrome c-like domain"/>
    <property type="match status" value="3"/>
</dbReference>
<dbReference type="GO" id="GO:0009055">
    <property type="term" value="F:electron transfer activity"/>
    <property type="evidence" value="ECO:0007669"/>
    <property type="project" value="InterPro"/>
</dbReference>
<evidence type="ECO:0000256" key="11">
    <source>
        <dbReference type="SAM" id="MobiDB-lite"/>
    </source>
</evidence>
<dbReference type="EMBL" id="BMCT01000010">
    <property type="protein sequence ID" value="GGF85683.1"/>
    <property type="molecule type" value="Genomic_DNA"/>
</dbReference>
<organism evidence="14 15">
    <name type="scientific">Azorhizobium oxalatiphilum</name>
    <dbReference type="NCBI Taxonomy" id="980631"/>
    <lineage>
        <taxon>Bacteria</taxon>
        <taxon>Pseudomonadati</taxon>
        <taxon>Pseudomonadota</taxon>
        <taxon>Alphaproteobacteria</taxon>
        <taxon>Hyphomicrobiales</taxon>
        <taxon>Xanthobacteraceae</taxon>
        <taxon>Azorhizobium</taxon>
    </lineage>
</organism>
<reference evidence="14" key="1">
    <citation type="journal article" date="2014" name="Int. J. Syst. Evol. Microbiol.">
        <title>Complete genome sequence of Corynebacterium casei LMG S-19264T (=DSM 44701T), isolated from a smear-ripened cheese.</title>
        <authorList>
            <consortium name="US DOE Joint Genome Institute (JGI-PGF)"/>
            <person name="Walter F."/>
            <person name="Albersmeier A."/>
            <person name="Kalinowski J."/>
            <person name="Ruckert C."/>
        </authorList>
    </citation>
    <scope>NUCLEOTIDE SEQUENCE</scope>
    <source>
        <strain evidence="14">CCM 7897</strain>
    </source>
</reference>
<feature type="binding site" description="covalent" evidence="9">
    <location>
        <position position="357"/>
    </location>
    <ligand>
        <name>heme c</name>
        <dbReference type="ChEBI" id="CHEBI:61717"/>
        <label>3</label>
    </ligand>
</feature>
<dbReference type="PANTHER" id="PTHR35008">
    <property type="entry name" value="BLL4482 PROTEIN-RELATED"/>
    <property type="match status" value="1"/>
</dbReference>
<evidence type="ECO:0000256" key="6">
    <source>
        <dbReference type="ARBA" id="ARBA00022737"/>
    </source>
</evidence>
<comment type="subcellular location">
    <subcellularLocation>
        <location evidence="1">Cell membrane</location>
    </subcellularLocation>
</comment>
<comment type="cofactor">
    <cofactor evidence="9">
        <name>heme c</name>
        <dbReference type="ChEBI" id="CHEBI:61717"/>
    </cofactor>
    <text evidence="9">Binds 3 heme c groups covalently per subunit.</text>
</comment>
<feature type="region of interest" description="Disordered" evidence="11">
    <location>
        <begin position="435"/>
        <end position="463"/>
    </location>
</feature>
<dbReference type="InterPro" id="IPR009056">
    <property type="entry name" value="Cyt_c-like_dom"/>
</dbReference>
<gene>
    <name evidence="14" type="ORF">GCM10007301_51940</name>
</gene>
<dbReference type="PANTHER" id="PTHR35008:SF8">
    <property type="entry name" value="ALCOHOL DEHYDROGENASE CYTOCHROME C SUBUNIT"/>
    <property type="match status" value="1"/>
</dbReference>
<evidence type="ECO:0000313" key="14">
    <source>
        <dbReference type="EMBL" id="GGF85683.1"/>
    </source>
</evidence>
<dbReference type="SUPFAM" id="SSF46626">
    <property type="entry name" value="Cytochrome c"/>
    <property type="match status" value="3"/>
</dbReference>
<evidence type="ECO:0000256" key="8">
    <source>
        <dbReference type="ARBA" id="ARBA00023136"/>
    </source>
</evidence>
<feature type="binding site" description="covalent" evidence="9">
    <location>
        <position position="223"/>
    </location>
    <ligand>
        <name>heme c</name>
        <dbReference type="ChEBI" id="CHEBI:61717"/>
        <label>2</label>
    </ligand>
</feature>
<dbReference type="GO" id="GO:0005886">
    <property type="term" value="C:plasma membrane"/>
    <property type="evidence" value="ECO:0007669"/>
    <property type="project" value="UniProtKB-SubCell"/>
</dbReference>
<feature type="binding site" description="axial binding residue" evidence="10">
    <location>
        <position position="227"/>
    </location>
    <ligand>
        <name>heme c</name>
        <dbReference type="ChEBI" id="CHEBI:61717"/>
        <label>2</label>
    </ligand>
    <ligandPart>
        <name>Fe</name>
        <dbReference type="ChEBI" id="CHEBI:18248"/>
    </ligandPart>
</feature>
<proteinExistence type="predicted"/>